<dbReference type="STRING" id="37916.MCHLDSM_00599"/>
<proteinExistence type="predicted"/>
<dbReference type="InterPro" id="IPR029063">
    <property type="entry name" value="SAM-dependent_MTases_sf"/>
</dbReference>
<keyword evidence="4" id="KW-1185">Reference proteome</keyword>
<dbReference type="Proteomes" id="UP000036513">
    <property type="component" value="Unassembled WGS sequence"/>
</dbReference>
<dbReference type="AlphaFoldDB" id="A0A0J6WID5"/>
<evidence type="ECO:0000259" key="2">
    <source>
        <dbReference type="Pfam" id="PF08241"/>
    </source>
</evidence>
<dbReference type="SMR" id="A0A0J6WID5"/>
<dbReference type="GO" id="GO:0032259">
    <property type="term" value="P:methylation"/>
    <property type="evidence" value="ECO:0007669"/>
    <property type="project" value="UniProtKB-KW"/>
</dbReference>
<dbReference type="PANTHER" id="PTHR43861">
    <property type="entry name" value="TRANS-ACONITATE 2-METHYLTRANSFERASE-RELATED"/>
    <property type="match status" value="1"/>
</dbReference>
<dbReference type="CDD" id="cd02440">
    <property type="entry name" value="AdoMet_MTases"/>
    <property type="match status" value="1"/>
</dbReference>
<dbReference type="InterPro" id="IPR013216">
    <property type="entry name" value="Methyltransf_11"/>
</dbReference>
<comment type="caution">
    <text evidence="3">The sequence shown here is derived from an EMBL/GenBank/DDBJ whole genome shotgun (WGS) entry which is preliminary data.</text>
</comment>
<dbReference type="PATRIC" id="fig|37916.4.peg.652"/>
<dbReference type="EMBL" id="JYNL01000007">
    <property type="protein sequence ID" value="KMO83020.1"/>
    <property type="molecule type" value="Genomic_DNA"/>
</dbReference>
<dbReference type="EC" id="2.1.1.255" evidence="3"/>
<evidence type="ECO:0000256" key="1">
    <source>
        <dbReference type="ARBA" id="ARBA00022679"/>
    </source>
</evidence>
<dbReference type="GO" id="GO:0008757">
    <property type="term" value="F:S-adenosylmethionine-dependent methyltransferase activity"/>
    <property type="evidence" value="ECO:0007669"/>
    <property type="project" value="InterPro"/>
</dbReference>
<dbReference type="PANTHER" id="PTHR43861:SF3">
    <property type="entry name" value="PUTATIVE (AFU_ORTHOLOGUE AFUA_2G14390)-RELATED"/>
    <property type="match status" value="1"/>
</dbReference>
<dbReference type="Gene3D" id="3.40.50.150">
    <property type="entry name" value="Vaccinia Virus protein VP39"/>
    <property type="match status" value="1"/>
</dbReference>
<evidence type="ECO:0000313" key="3">
    <source>
        <dbReference type="EMBL" id="KMO83020.1"/>
    </source>
</evidence>
<accession>A0A0J6WID5</accession>
<dbReference type="Pfam" id="PF08241">
    <property type="entry name" value="Methyltransf_11"/>
    <property type="match status" value="1"/>
</dbReference>
<dbReference type="RefSeq" id="WP_048468805.1">
    <property type="nucleotide sequence ID" value="NZ_JYNL01000007.1"/>
</dbReference>
<protein>
    <submittedName>
        <fullName evidence="3">Geranyl diphosphate 2-C-methyltransferase</fullName>
        <ecNumber evidence="3">2.1.1.255</ecNumber>
    </submittedName>
</protein>
<keyword evidence="3" id="KW-0489">Methyltransferase</keyword>
<keyword evidence="1 3" id="KW-0808">Transferase</keyword>
<reference evidence="3 4" key="1">
    <citation type="journal article" date="2015" name="Genome Biol. Evol.">
        <title>Characterization of Three Mycobacterium spp. with Potential Use in Bioremediation by Genome Sequencing and Comparative Genomics.</title>
        <authorList>
            <person name="Das S."/>
            <person name="Pettersson B.M."/>
            <person name="Behra P.R."/>
            <person name="Ramesh M."/>
            <person name="Dasgupta S."/>
            <person name="Bhattacharya A."/>
            <person name="Kirsebom L.A."/>
        </authorList>
    </citation>
    <scope>NUCLEOTIDE SEQUENCE [LARGE SCALE GENOMIC DNA]</scope>
    <source>
        <strain evidence="3 4">DSM 43826</strain>
    </source>
</reference>
<sequence>MNESEKAHWEARYAERDRIWSGRVNPWLAEVAGPLPPGRALDLGCGEGADALWLAESGWRTLGVDISDTALARATAEAERRGVADQVCFRQMNLSDDFPDGTFDLVSAQFLQSLVRLDRESIFTAAAGAVAPGGVLLIVDHGAAPPWAQHIHDHVFPTVEDVLAGIDVKPGQWERLRAGALEREAVGPEGQQAVLIDNVIVLRRTSLSG</sequence>
<feature type="domain" description="Methyltransferase type 11" evidence="2">
    <location>
        <begin position="41"/>
        <end position="138"/>
    </location>
</feature>
<gene>
    <name evidence="3" type="ORF">MCHLDSM_00599</name>
</gene>
<organism evidence="3 4">
    <name type="scientific">Mycolicibacterium chlorophenolicum</name>
    <dbReference type="NCBI Taxonomy" id="37916"/>
    <lineage>
        <taxon>Bacteria</taxon>
        <taxon>Bacillati</taxon>
        <taxon>Actinomycetota</taxon>
        <taxon>Actinomycetes</taxon>
        <taxon>Mycobacteriales</taxon>
        <taxon>Mycobacteriaceae</taxon>
        <taxon>Mycolicibacterium</taxon>
    </lineage>
</organism>
<name>A0A0J6WID5_9MYCO</name>
<evidence type="ECO:0000313" key="4">
    <source>
        <dbReference type="Proteomes" id="UP000036513"/>
    </source>
</evidence>
<dbReference type="SUPFAM" id="SSF53335">
    <property type="entry name" value="S-adenosyl-L-methionine-dependent methyltransferases"/>
    <property type="match status" value="1"/>
</dbReference>